<name>A0AAD6HDS8_9EURO</name>
<dbReference type="AlphaFoldDB" id="A0AAD6HDS8"/>
<comment type="caution">
    <text evidence="2">The sequence shown here is derived from an EMBL/GenBank/DDBJ whole genome shotgun (WGS) entry which is preliminary data.</text>
</comment>
<evidence type="ECO:0000256" key="1">
    <source>
        <dbReference type="SAM" id="Phobius"/>
    </source>
</evidence>
<feature type="transmembrane region" description="Helical" evidence="1">
    <location>
        <begin position="7"/>
        <end position="25"/>
    </location>
</feature>
<proteinExistence type="predicted"/>
<dbReference type="EMBL" id="JAQJAN010000018">
    <property type="protein sequence ID" value="KAJ5709653.1"/>
    <property type="molecule type" value="Genomic_DNA"/>
</dbReference>
<sequence length="127" mass="13091">MTTKLKISFILNIVSIVLMIIPFAGEAVEAIGGVANVARVALIVGEAGNAALSVYDIVKNPSSAPFAILGLIMGADASVVGKASKATFTKAAAFREAMTADTLSSFSKEFQANDAIVQDIIKACKKA</sequence>
<reference evidence="2" key="2">
    <citation type="submission" date="2023-01" db="EMBL/GenBank/DDBJ databases">
        <authorList>
            <person name="Petersen C."/>
        </authorList>
    </citation>
    <scope>NUCLEOTIDE SEQUENCE</scope>
    <source>
        <strain evidence="2">IBT 17514</strain>
    </source>
</reference>
<keyword evidence="1" id="KW-0812">Transmembrane</keyword>
<keyword evidence="1" id="KW-1133">Transmembrane helix</keyword>
<keyword evidence="1" id="KW-0472">Membrane</keyword>
<organism evidence="2 3">
    <name type="scientific">Penicillium malachiteum</name>
    <dbReference type="NCBI Taxonomy" id="1324776"/>
    <lineage>
        <taxon>Eukaryota</taxon>
        <taxon>Fungi</taxon>
        <taxon>Dikarya</taxon>
        <taxon>Ascomycota</taxon>
        <taxon>Pezizomycotina</taxon>
        <taxon>Eurotiomycetes</taxon>
        <taxon>Eurotiomycetidae</taxon>
        <taxon>Eurotiales</taxon>
        <taxon>Aspergillaceae</taxon>
        <taxon>Penicillium</taxon>
    </lineage>
</organism>
<gene>
    <name evidence="2" type="ORF">N7493_009944</name>
</gene>
<accession>A0AAD6HDS8</accession>
<evidence type="ECO:0000313" key="2">
    <source>
        <dbReference type="EMBL" id="KAJ5709653.1"/>
    </source>
</evidence>
<keyword evidence="3" id="KW-1185">Reference proteome</keyword>
<dbReference type="Proteomes" id="UP001215712">
    <property type="component" value="Unassembled WGS sequence"/>
</dbReference>
<reference evidence="2" key="1">
    <citation type="journal article" date="2023" name="IMA Fungus">
        <title>Comparative genomic study of the Penicillium genus elucidates a diverse pangenome and 15 lateral gene transfer events.</title>
        <authorList>
            <person name="Petersen C."/>
            <person name="Sorensen T."/>
            <person name="Nielsen M.R."/>
            <person name="Sondergaard T.E."/>
            <person name="Sorensen J.L."/>
            <person name="Fitzpatrick D.A."/>
            <person name="Frisvad J.C."/>
            <person name="Nielsen K.L."/>
        </authorList>
    </citation>
    <scope>NUCLEOTIDE SEQUENCE</scope>
    <source>
        <strain evidence="2">IBT 17514</strain>
    </source>
</reference>
<evidence type="ECO:0000313" key="3">
    <source>
        <dbReference type="Proteomes" id="UP001215712"/>
    </source>
</evidence>
<protein>
    <submittedName>
        <fullName evidence="2">Peptidoglycan-binding Lysin subgroup</fullName>
    </submittedName>
</protein>